<comment type="caution">
    <text evidence="6">The sequence shown here is derived from an EMBL/GenBank/DDBJ whole genome shotgun (WGS) entry which is preliminary data.</text>
</comment>
<dbReference type="InterPro" id="IPR027534">
    <property type="entry name" value="Ribosomal_P1/P2"/>
</dbReference>
<evidence type="ECO:0000256" key="3">
    <source>
        <dbReference type="ARBA" id="ARBA00023274"/>
    </source>
</evidence>
<reference evidence="6 7" key="1">
    <citation type="journal article" date="2020" name="Biotechnol. Biofuels">
        <title>New insights from the biogas microbiome by comprehensive genome-resolved metagenomics of nearly 1600 species originating from multiple anaerobic digesters.</title>
        <authorList>
            <person name="Campanaro S."/>
            <person name="Treu L."/>
            <person name="Rodriguez-R L.M."/>
            <person name="Kovalovszki A."/>
            <person name="Ziels R.M."/>
            <person name="Maus I."/>
            <person name="Zhu X."/>
            <person name="Kougias P.G."/>
            <person name="Basile A."/>
            <person name="Luo G."/>
            <person name="Schluter A."/>
            <person name="Konstantinidis K.T."/>
            <person name="Angelidaki I."/>
        </authorList>
    </citation>
    <scope>NUCLEOTIDE SEQUENCE [LARGE SCALE GENOMIC DNA]</scope>
    <source>
        <strain evidence="6">AS22ysBPME_79</strain>
    </source>
</reference>
<feature type="compositionally biased region" description="Basic and acidic residues" evidence="5">
    <location>
        <begin position="73"/>
        <end position="86"/>
    </location>
</feature>
<evidence type="ECO:0000313" key="6">
    <source>
        <dbReference type="EMBL" id="NMA44291.1"/>
    </source>
</evidence>
<evidence type="ECO:0000313" key="7">
    <source>
        <dbReference type="Proteomes" id="UP000526302"/>
    </source>
</evidence>
<organism evidence="6 7">
    <name type="scientific">Candidatus Iainarchaeum sp</name>
    <dbReference type="NCBI Taxonomy" id="3101447"/>
    <lineage>
        <taxon>Archaea</taxon>
        <taxon>Candidatus Iainarchaeota</taxon>
        <taxon>Candidatus Iainarchaeia</taxon>
        <taxon>Candidatus Iainarchaeales</taxon>
        <taxon>Candidatus Iainarchaeaceae</taxon>
        <taxon>Candidatus Iainarchaeum</taxon>
    </lineage>
</organism>
<gene>
    <name evidence="6" type="primary">rpl12p</name>
    <name evidence="4" type="synonym">rpl12</name>
    <name evidence="6" type="ORF">GX950_00555</name>
</gene>
<dbReference type="FunFam" id="1.10.10.1410:FF:000002">
    <property type="entry name" value="60S acidic ribosomal protein P2"/>
    <property type="match status" value="1"/>
</dbReference>
<comment type="similarity">
    <text evidence="1 4">Belongs to the eukaryotic ribosomal protein P1/P2 family.</text>
</comment>
<evidence type="ECO:0000256" key="2">
    <source>
        <dbReference type="ARBA" id="ARBA00022980"/>
    </source>
</evidence>
<dbReference type="Gene3D" id="1.10.10.1410">
    <property type="match status" value="1"/>
</dbReference>
<dbReference type="Pfam" id="PF00428">
    <property type="entry name" value="Ribosomal_60s"/>
    <property type="match status" value="1"/>
</dbReference>
<evidence type="ECO:0000256" key="1">
    <source>
        <dbReference type="ARBA" id="ARBA00005436"/>
    </source>
</evidence>
<dbReference type="Proteomes" id="UP000526302">
    <property type="component" value="Unassembled WGS sequence"/>
</dbReference>
<dbReference type="GO" id="GO:0005840">
    <property type="term" value="C:ribosome"/>
    <property type="evidence" value="ECO:0007669"/>
    <property type="project" value="UniProtKB-KW"/>
</dbReference>
<comment type="function">
    <text evidence="4">Forms part of the ribosomal stalk, playing a central role in the interaction of the ribosome with GTP-bound translation factors.</text>
</comment>
<keyword evidence="3 4" id="KW-0687">Ribonucleoprotein</keyword>
<evidence type="ECO:0000256" key="4">
    <source>
        <dbReference type="HAMAP-Rule" id="MF_01478"/>
    </source>
</evidence>
<dbReference type="GO" id="GO:1990904">
    <property type="term" value="C:ribonucleoprotein complex"/>
    <property type="evidence" value="ECO:0007669"/>
    <property type="project" value="UniProtKB-KW"/>
</dbReference>
<sequence>MEYVYAAMLLHSAKKEINEGSLESILKSANVEYDSTRVKALVASIKNINIDDAIAKAAVAQVAAPAAGASAPAEEHKEEDTKKSEEEAAAGLGALFG</sequence>
<dbReference type="CDD" id="cd05832">
    <property type="entry name" value="Ribosomal_L12p"/>
    <property type="match status" value="1"/>
</dbReference>
<name>A0A7K4BYR9_9ARCH</name>
<dbReference type="InterPro" id="IPR022295">
    <property type="entry name" value="Ribosomal_P1_arc"/>
</dbReference>
<dbReference type="InterPro" id="IPR038716">
    <property type="entry name" value="P1/P2_N_sf"/>
</dbReference>
<proteinExistence type="inferred from homology"/>
<accession>A0A7K4BYR9</accession>
<dbReference type="HAMAP" id="MF_01478">
    <property type="entry name" value="Ribosomal_L12_arch"/>
    <property type="match status" value="1"/>
</dbReference>
<dbReference type="NCBIfam" id="TIGR03685">
    <property type="entry name" value="ribo_P1_arch"/>
    <property type="match status" value="1"/>
</dbReference>
<keyword evidence="2 4" id="KW-0689">Ribosomal protein</keyword>
<evidence type="ECO:0000256" key="5">
    <source>
        <dbReference type="SAM" id="MobiDB-lite"/>
    </source>
</evidence>
<feature type="region of interest" description="Disordered" evidence="5">
    <location>
        <begin position="66"/>
        <end position="97"/>
    </location>
</feature>
<dbReference type="GO" id="GO:0006414">
    <property type="term" value="P:translational elongation"/>
    <property type="evidence" value="ECO:0007669"/>
    <property type="project" value="InterPro"/>
</dbReference>
<comment type="subunit">
    <text evidence="4">Part of the 50S ribosomal subunit. Homodimer, it forms part of the ribosomal stalk which helps the ribosome interact with GTP-bound translation factors. Forms a heptameric L10(L12)2(L12)2(L12)2 complex, where L10 forms an elongated spine to which the L12 dimers bind in a sequential fashion.</text>
</comment>
<dbReference type="EMBL" id="JAAZKV010000004">
    <property type="protein sequence ID" value="NMA44291.1"/>
    <property type="molecule type" value="Genomic_DNA"/>
</dbReference>
<dbReference type="AlphaFoldDB" id="A0A7K4BYR9"/>
<dbReference type="GO" id="GO:0003735">
    <property type="term" value="F:structural constituent of ribosome"/>
    <property type="evidence" value="ECO:0007669"/>
    <property type="project" value="InterPro"/>
</dbReference>
<protein>
    <recommendedName>
        <fullName evidence="4">Large ribosomal subunit protein P1</fullName>
    </recommendedName>
</protein>